<dbReference type="EMBL" id="HG994368">
    <property type="protein sequence ID" value="CAF1864023.1"/>
    <property type="molecule type" value="Genomic_DNA"/>
</dbReference>
<protein>
    <submittedName>
        <fullName evidence="1">(rape) hypothetical protein</fullName>
    </submittedName>
</protein>
<proteinExistence type="predicted"/>
<reference evidence="1" key="1">
    <citation type="submission" date="2021-01" db="EMBL/GenBank/DDBJ databases">
        <authorList>
            <consortium name="Genoscope - CEA"/>
            <person name="William W."/>
        </authorList>
    </citation>
    <scope>NUCLEOTIDE SEQUENCE</scope>
</reference>
<organism evidence="1">
    <name type="scientific">Brassica napus</name>
    <name type="common">Rape</name>
    <dbReference type="NCBI Taxonomy" id="3708"/>
    <lineage>
        <taxon>Eukaryota</taxon>
        <taxon>Viridiplantae</taxon>
        <taxon>Streptophyta</taxon>
        <taxon>Embryophyta</taxon>
        <taxon>Tracheophyta</taxon>
        <taxon>Spermatophyta</taxon>
        <taxon>Magnoliopsida</taxon>
        <taxon>eudicotyledons</taxon>
        <taxon>Gunneridae</taxon>
        <taxon>Pentapetalae</taxon>
        <taxon>rosids</taxon>
        <taxon>malvids</taxon>
        <taxon>Brassicales</taxon>
        <taxon>Brassicaceae</taxon>
        <taxon>Brassiceae</taxon>
        <taxon>Brassica</taxon>
    </lineage>
</organism>
<evidence type="ECO:0000313" key="1">
    <source>
        <dbReference type="EMBL" id="CAF1864023.1"/>
    </source>
</evidence>
<gene>
    <name evidence="1" type="ORF">DARMORV10_C04P58440.1</name>
</gene>
<sequence>MKVDNTCQVCGKCLDTQNHLLFEYRVEKEIWSLAPTSLSKKEGVQSDTHQNIKDMTSLIKKDKRELINFFIGWKMRNNLVFQQKSEHILKVIHDALRDSSQWHEGNNRPSYSTAATITKVRITESASMIQDIIEASKSNEFTFYYVSRLRLT</sequence>
<dbReference type="Proteomes" id="UP001295469">
    <property type="component" value="Chromosome C04"/>
</dbReference>
<dbReference type="AlphaFoldDB" id="A0A816K526"/>
<name>A0A816K526_BRANA</name>
<accession>A0A816K526</accession>